<protein>
    <recommendedName>
        <fullName evidence="4">ABC transporter permease</fullName>
    </recommendedName>
</protein>
<feature type="transmembrane region" description="Helical" evidence="1">
    <location>
        <begin position="233"/>
        <end position="255"/>
    </location>
</feature>
<keyword evidence="3" id="KW-1185">Reference proteome</keyword>
<keyword evidence="1" id="KW-1133">Transmembrane helix</keyword>
<feature type="transmembrane region" description="Helical" evidence="1">
    <location>
        <begin position="149"/>
        <end position="175"/>
    </location>
</feature>
<feature type="transmembrane region" description="Helical" evidence="1">
    <location>
        <begin position="115"/>
        <end position="137"/>
    </location>
</feature>
<dbReference type="PANTHER" id="PTHR36832">
    <property type="entry name" value="SLR1174 PROTEIN-RELATED"/>
    <property type="match status" value="1"/>
</dbReference>
<feature type="transmembrane region" description="Helical" evidence="1">
    <location>
        <begin position="29"/>
        <end position="50"/>
    </location>
</feature>
<dbReference type="AlphaFoldDB" id="A0A087M4Y8"/>
<dbReference type="Proteomes" id="UP000028981">
    <property type="component" value="Unassembled WGS sequence"/>
</dbReference>
<dbReference type="PANTHER" id="PTHR36832:SF1">
    <property type="entry name" value="SLR1174 PROTEIN"/>
    <property type="match status" value="1"/>
</dbReference>
<dbReference type="STRING" id="46914.JP75_05970"/>
<organism evidence="2 3">
    <name type="scientific">Devosia riboflavina</name>
    <dbReference type="NCBI Taxonomy" id="46914"/>
    <lineage>
        <taxon>Bacteria</taxon>
        <taxon>Pseudomonadati</taxon>
        <taxon>Pseudomonadota</taxon>
        <taxon>Alphaproteobacteria</taxon>
        <taxon>Hyphomicrobiales</taxon>
        <taxon>Devosiaceae</taxon>
        <taxon>Devosia</taxon>
    </lineage>
</organism>
<accession>A0A087M4Y8</accession>
<dbReference type="Pfam" id="PF06182">
    <property type="entry name" value="ABC2_membrane_6"/>
    <property type="match status" value="1"/>
</dbReference>
<dbReference type="EMBL" id="JQGC01000004">
    <property type="protein sequence ID" value="KFL31941.1"/>
    <property type="molecule type" value="Genomic_DNA"/>
</dbReference>
<keyword evidence="1" id="KW-0812">Transmembrane</keyword>
<sequence length="267" mass="29394">MKLAAYPAFTATAFQSRLAYRNQVWSGVFGELVFMFARIAIWTSVFSTVASDSVDGVTLPQMITYALLAGPVLYWDYSRLLRDVGTAVKSGDIAVYLLKPLLYPAYMLANHTGNFLFDLLTVTVPVAIIIGFTVGLVPPASLFHGLAFLPFWALSFGMLFLLTTILGLAAFWLMTADSLDWFFNSIMTLLAGGIVPLWFFPGWLAAIAGNLPFAWVSYYPAAIYIGQLDPSQALTAFIIGLVWFAVLLGVLLWLWAKARHRLIVQGG</sequence>
<gene>
    <name evidence="2" type="ORF">JP75_05970</name>
</gene>
<dbReference type="InterPro" id="IPR010390">
    <property type="entry name" value="ABC-2_transporter-like"/>
</dbReference>
<comment type="caution">
    <text evidence="2">The sequence shown here is derived from an EMBL/GenBank/DDBJ whole genome shotgun (WGS) entry which is preliminary data.</text>
</comment>
<proteinExistence type="predicted"/>
<feature type="transmembrane region" description="Helical" evidence="1">
    <location>
        <begin position="181"/>
        <end position="200"/>
    </location>
</feature>
<evidence type="ECO:0000313" key="2">
    <source>
        <dbReference type="EMBL" id="KFL31941.1"/>
    </source>
</evidence>
<keyword evidence="1" id="KW-0472">Membrane</keyword>
<name>A0A087M4Y8_9HYPH</name>
<evidence type="ECO:0008006" key="4">
    <source>
        <dbReference type="Google" id="ProtNLM"/>
    </source>
</evidence>
<evidence type="ECO:0000256" key="1">
    <source>
        <dbReference type="SAM" id="Phobius"/>
    </source>
</evidence>
<dbReference type="OrthoDB" id="8582979at2"/>
<dbReference type="RefSeq" id="WP_035080464.1">
    <property type="nucleotide sequence ID" value="NZ_JQGC01000004.1"/>
</dbReference>
<reference evidence="2 3" key="1">
    <citation type="submission" date="2014-08" db="EMBL/GenBank/DDBJ databases">
        <authorList>
            <person name="Hassan Y.I."/>
            <person name="Lepp D."/>
            <person name="Zhou T."/>
        </authorList>
    </citation>
    <scope>NUCLEOTIDE SEQUENCE [LARGE SCALE GENOMIC DNA]</scope>
    <source>
        <strain evidence="2 3">IFO13584</strain>
    </source>
</reference>
<evidence type="ECO:0000313" key="3">
    <source>
        <dbReference type="Proteomes" id="UP000028981"/>
    </source>
</evidence>
<feature type="transmembrane region" description="Helical" evidence="1">
    <location>
        <begin position="57"/>
        <end position="75"/>
    </location>
</feature>